<evidence type="ECO:0000313" key="9">
    <source>
        <dbReference type="EMBL" id="SSX00474.1"/>
    </source>
</evidence>
<dbReference type="AlphaFoldDB" id="A0A336K6F1"/>
<dbReference type="Gene3D" id="3.10.20.90">
    <property type="entry name" value="Phosphatidylinositol 3-kinase Catalytic Subunit, Chain A, domain 1"/>
    <property type="match status" value="1"/>
</dbReference>
<feature type="compositionally biased region" description="Low complexity" evidence="6">
    <location>
        <begin position="360"/>
        <end position="388"/>
    </location>
</feature>
<evidence type="ECO:0000313" key="10">
    <source>
        <dbReference type="EMBL" id="SSX20854.1"/>
    </source>
</evidence>
<keyword evidence="4 7" id="KW-0472">Membrane</keyword>
<evidence type="ECO:0000256" key="1">
    <source>
        <dbReference type="ARBA" id="ARBA00004370"/>
    </source>
</evidence>
<comment type="subcellular location">
    <subcellularLocation>
        <location evidence="1">Membrane</location>
    </subcellularLocation>
</comment>
<dbReference type="FunFam" id="3.10.20.90:FF:000046">
    <property type="entry name" value="Homocysteine-responsive endoplasmic reticulum-resident ubiquitin-like domain member 2 protein"/>
    <property type="match status" value="1"/>
</dbReference>
<dbReference type="InterPro" id="IPR000626">
    <property type="entry name" value="Ubiquitin-like_dom"/>
</dbReference>
<dbReference type="InterPro" id="IPR029071">
    <property type="entry name" value="Ubiquitin-like_domsf"/>
</dbReference>
<evidence type="ECO:0000256" key="7">
    <source>
        <dbReference type="SAM" id="Phobius"/>
    </source>
</evidence>
<dbReference type="SUPFAM" id="SSF54236">
    <property type="entry name" value="Ubiquitin-like"/>
    <property type="match status" value="1"/>
</dbReference>
<sequence length="431" mass="48375">MESLVSPVTLIVKSCNQQFEDQEIRCELNWTIRKLKQELAEVYPTKPRTEEQKLIYSGQLLHDTVVLKDVLRKYEGQDTHTVHLVFTPKYNGTIMKESDKKTNNNKSVTSNRGNATTQQSSPVTSTTTTASNTSDGLRQRTNVQNTANQVPGQTVNQQVNPFLNANMLYAMQNPVNTTQNPNSPDYLAAQQAAMQAWMQQAYAQYFNQYMNMLQFGAQATPLYASATTSLPANFPNLYTQSSPTTSVPNQLSGTQTQDNAAAQVANNNNNNNNIANPENGPAQRRFPNLVVEEPQENRDWLDISYTMFRLTVILTLIYFYSSPLRCLAVLSIGIAFYFYRIGVFRNQIERNFNLNNVNNRQQQNQQQREGAQNNAENNGDENAAAAGQGTNGEIDTVDSAAPDQNRTSMLVMIRTFIFSFIFSLIPETPAL</sequence>
<dbReference type="GO" id="GO:0030968">
    <property type="term" value="P:endoplasmic reticulum unfolded protein response"/>
    <property type="evidence" value="ECO:0007669"/>
    <property type="project" value="TreeGrafter"/>
</dbReference>
<feature type="compositionally biased region" description="Low complexity" evidence="6">
    <location>
        <begin position="104"/>
        <end position="134"/>
    </location>
</feature>
<feature type="domain" description="Ubiquitin-like" evidence="8">
    <location>
        <begin position="8"/>
        <end position="85"/>
    </location>
</feature>
<keyword evidence="2 7" id="KW-0812">Transmembrane</keyword>
<dbReference type="GO" id="GO:0016020">
    <property type="term" value="C:membrane"/>
    <property type="evidence" value="ECO:0007669"/>
    <property type="project" value="UniProtKB-SubCell"/>
</dbReference>
<dbReference type="PANTHER" id="PTHR12943:SF27">
    <property type="entry name" value="HOMOCYSTEINE-INDUCED ENDOPLASMIC RETICULUM PROTEIN, ISOFORM A"/>
    <property type="match status" value="1"/>
</dbReference>
<name>A0A336K6F1_CULSO</name>
<reference evidence="9" key="1">
    <citation type="submission" date="2018-04" db="EMBL/GenBank/DDBJ databases">
        <authorList>
            <person name="Go L.Y."/>
            <person name="Mitchell J.A."/>
        </authorList>
    </citation>
    <scope>NUCLEOTIDE SEQUENCE</scope>
    <source>
        <tissue evidence="9">Whole organism</tissue>
    </source>
</reference>
<feature type="transmembrane region" description="Helical" evidence="7">
    <location>
        <begin position="317"/>
        <end position="339"/>
    </location>
</feature>
<evidence type="ECO:0000256" key="2">
    <source>
        <dbReference type="ARBA" id="ARBA00022692"/>
    </source>
</evidence>
<dbReference type="VEuPathDB" id="VectorBase:CSON002681"/>
<dbReference type="PANTHER" id="PTHR12943">
    <property type="entry name" value="HOMOCYSTEINE-RESPONSIVE ENDOPLASMIC RETICULUM-RESIDENT UNIQUITIN-LIKE DOMAIN HERPUD PROTEIN FAMILY MEMBER"/>
    <property type="match status" value="1"/>
</dbReference>
<protein>
    <submittedName>
        <fullName evidence="9">CSON002681 protein</fullName>
    </submittedName>
</protein>
<evidence type="ECO:0000256" key="5">
    <source>
        <dbReference type="ARBA" id="ARBA00023230"/>
    </source>
</evidence>
<feature type="region of interest" description="Disordered" evidence="6">
    <location>
        <begin position="95"/>
        <end position="138"/>
    </location>
</feature>
<dbReference type="PROSITE" id="PS50053">
    <property type="entry name" value="UBIQUITIN_2"/>
    <property type="match status" value="1"/>
</dbReference>
<reference evidence="10" key="2">
    <citation type="submission" date="2018-07" db="EMBL/GenBank/DDBJ databases">
        <authorList>
            <person name="Quirk P.G."/>
            <person name="Krulwich T.A."/>
        </authorList>
    </citation>
    <scope>NUCLEOTIDE SEQUENCE</scope>
</reference>
<dbReference type="CDD" id="cd01790">
    <property type="entry name" value="Ubl_HERP"/>
    <property type="match status" value="1"/>
</dbReference>
<gene>
    <name evidence="9" type="primary">CSON002681</name>
</gene>
<dbReference type="Pfam" id="PF00240">
    <property type="entry name" value="ubiquitin"/>
    <property type="match status" value="1"/>
</dbReference>
<organism evidence="9">
    <name type="scientific">Culicoides sonorensis</name>
    <name type="common">Biting midge</name>
    <dbReference type="NCBI Taxonomy" id="179676"/>
    <lineage>
        <taxon>Eukaryota</taxon>
        <taxon>Metazoa</taxon>
        <taxon>Ecdysozoa</taxon>
        <taxon>Arthropoda</taxon>
        <taxon>Hexapoda</taxon>
        <taxon>Insecta</taxon>
        <taxon>Pterygota</taxon>
        <taxon>Neoptera</taxon>
        <taxon>Endopterygota</taxon>
        <taxon>Diptera</taxon>
        <taxon>Nematocera</taxon>
        <taxon>Chironomoidea</taxon>
        <taxon>Ceratopogonidae</taxon>
        <taxon>Ceratopogoninae</taxon>
        <taxon>Culicoides</taxon>
        <taxon>Monoculicoides</taxon>
    </lineage>
</organism>
<evidence type="ECO:0000256" key="4">
    <source>
        <dbReference type="ARBA" id="ARBA00023136"/>
    </source>
</evidence>
<feature type="region of interest" description="Disordered" evidence="6">
    <location>
        <begin position="360"/>
        <end position="399"/>
    </location>
</feature>
<accession>A0A336K6F1</accession>
<dbReference type="InterPro" id="IPR039751">
    <property type="entry name" value="HERPUD1/2"/>
</dbReference>
<evidence type="ECO:0000259" key="8">
    <source>
        <dbReference type="PROSITE" id="PS50053"/>
    </source>
</evidence>
<keyword evidence="3 7" id="KW-1133">Transmembrane helix</keyword>
<evidence type="ECO:0000256" key="3">
    <source>
        <dbReference type="ARBA" id="ARBA00022989"/>
    </source>
</evidence>
<proteinExistence type="predicted"/>
<dbReference type="EMBL" id="UFQS01000144">
    <property type="protein sequence ID" value="SSX00474.1"/>
    <property type="molecule type" value="Genomic_DNA"/>
</dbReference>
<dbReference type="OMA" id="YMQLMAA"/>
<evidence type="ECO:0000256" key="6">
    <source>
        <dbReference type="SAM" id="MobiDB-lite"/>
    </source>
</evidence>
<dbReference type="EMBL" id="UFQT01000144">
    <property type="protein sequence ID" value="SSX20854.1"/>
    <property type="molecule type" value="Genomic_DNA"/>
</dbReference>
<keyword evidence="5" id="KW-0834">Unfolded protein response</keyword>
<dbReference type="SMART" id="SM00213">
    <property type="entry name" value="UBQ"/>
    <property type="match status" value="1"/>
</dbReference>